<dbReference type="RefSeq" id="WP_198342983.1">
    <property type="nucleotide sequence ID" value="NZ_CP021425.1"/>
</dbReference>
<evidence type="ECO:0000259" key="3">
    <source>
        <dbReference type="PROSITE" id="PS50977"/>
    </source>
</evidence>
<protein>
    <submittedName>
        <fullName evidence="4">Transcriptional regulator</fullName>
    </submittedName>
</protein>
<dbReference type="InterPro" id="IPR009057">
    <property type="entry name" value="Homeodomain-like_sf"/>
</dbReference>
<accession>A0A1Y0I8V5</accession>
<feature type="DNA-binding region" description="H-T-H motif" evidence="2">
    <location>
        <begin position="24"/>
        <end position="43"/>
    </location>
</feature>
<dbReference type="Pfam" id="PF13972">
    <property type="entry name" value="TetR"/>
    <property type="match status" value="1"/>
</dbReference>
<organism evidence="4 5">
    <name type="scientific">Oleiphilus messinensis</name>
    <dbReference type="NCBI Taxonomy" id="141451"/>
    <lineage>
        <taxon>Bacteria</taxon>
        <taxon>Pseudomonadati</taxon>
        <taxon>Pseudomonadota</taxon>
        <taxon>Gammaproteobacteria</taxon>
        <taxon>Oceanospirillales</taxon>
        <taxon>Oleiphilaceae</taxon>
        <taxon>Oleiphilus</taxon>
    </lineage>
</organism>
<dbReference type="InterPro" id="IPR001647">
    <property type="entry name" value="HTH_TetR"/>
</dbReference>
<dbReference type="PROSITE" id="PS50977">
    <property type="entry name" value="HTH_TETR_2"/>
    <property type="match status" value="1"/>
</dbReference>
<dbReference type="SUPFAM" id="SSF46689">
    <property type="entry name" value="Homeodomain-like"/>
    <property type="match status" value="1"/>
</dbReference>
<evidence type="ECO:0000256" key="2">
    <source>
        <dbReference type="PROSITE-ProRule" id="PRU00335"/>
    </source>
</evidence>
<dbReference type="EMBL" id="CP021425">
    <property type="protein sequence ID" value="ARU56942.1"/>
    <property type="molecule type" value="Genomic_DNA"/>
</dbReference>
<dbReference type="InterPro" id="IPR025722">
    <property type="entry name" value="TetR"/>
</dbReference>
<dbReference type="KEGG" id="ome:OLMES_2897"/>
<keyword evidence="1 2" id="KW-0238">DNA-binding</keyword>
<sequence>MKTRERIIVTSLALFNQFGEPNVTTLQIADEMDISPGNLYYHYKNKTEILSELFNRYESQMMELLDVPEVEISLEDQWLFLHLVFEKIAEFRFLYQDLVNVLSKHPKIANRFKRILDKKLTASITILSSLQQQRLLEATDQEIKATCHSIVLTITYWISYEMVSRGADGDAIDLGKGVFQVMSLMVPYLRNDARTHFQEMSTTYL</sequence>
<dbReference type="InterPro" id="IPR050624">
    <property type="entry name" value="HTH-type_Tx_Regulator"/>
</dbReference>
<dbReference type="Pfam" id="PF00440">
    <property type="entry name" value="TetR_N"/>
    <property type="match status" value="1"/>
</dbReference>
<evidence type="ECO:0000256" key="1">
    <source>
        <dbReference type="ARBA" id="ARBA00023125"/>
    </source>
</evidence>
<evidence type="ECO:0000313" key="4">
    <source>
        <dbReference type="EMBL" id="ARU56942.1"/>
    </source>
</evidence>
<dbReference type="PRINTS" id="PR00455">
    <property type="entry name" value="HTHTETR"/>
</dbReference>
<dbReference type="Gene3D" id="1.10.357.10">
    <property type="entry name" value="Tetracycline Repressor, domain 2"/>
    <property type="match status" value="1"/>
</dbReference>
<name>A0A1Y0I8V5_9GAMM</name>
<gene>
    <name evidence="4" type="ORF">OLMES_2897</name>
</gene>
<feature type="domain" description="HTH tetR-type" evidence="3">
    <location>
        <begin position="1"/>
        <end position="61"/>
    </location>
</feature>
<reference evidence="4 5" key="1">
    <citation type="submission" date="2017-05" db="EMBL/GenBank/DDBJ databases">
        <title>Genomic insights into alkan degradation activity of Oleiphilus messinensis.</title>
        <authorList>
            <person name="Kozyavkin S.A."/>
            <person name="Slesarev A.I."/>
            <person name="Golyshin P.N."/>
            <person name="Korzhenkov A."/>
            <person name="Golyshina O.N."/>
            <person name="Toshchakov S.V."/>
        </authorList>
    </citation>
    <scope>NUCLEOTIDE SEQUENCE [LARGE SCALE GENOMIC DNA]</scope>
    <source>
        <strain evidence="4 5">ME102</strain>
    </source>
</reference>
<proteinExistence type="predicted"/>
<dbReference type="Proteomes" id="UP000196027">
    <property type="component" value="Chromosome"/>
</dbReference>
<dbReference type="GO" id="GO:0003677">
    <property type="term" value="F:DNA binding"/>
    <property type="evidence" value="ECO:0007669"/>
    <property type="project" value="UniProtKB-UniRule"/>
</dbReference>
<dbReference type="PANTHER" id="PTHR43479:SF12">
    <property type="entry name" value="TRANSCRIPTIONAL REGULATORY PROTEIN"/>
    <property type="match status" value="1"/>
</dbReference>
<keyword evidence="5" id="KW-1185">Reference proteome</keyword>
<evidence type="ECO:0000313" key="5">
    <source>
        <dbReference type="Proteomes" id="UP000196027"/>
    </source>
</evidence>
<dbReference type="PANTHER" id="PTHR43479">
    <property type="entry name" value="ACREF/ENVCD OPERON REPRESSOR-RELATED"/>
    <property type="match status" value="1"/>
</dbReference>
<dbReference type="AlphaFoldDB" id="A0A1Y0I8V5"/>